<evidence type="ECO:0000256" key="6">
    <source>
        <dbReference type="ARBA" id="ARBA00022840"/>
    </source>
</evidence>
<evidence type="ECO:0000256" key="1">
    <source>
        <dbReference type="ARBA" id="ARBA00004651"/>
    </source>
</evidence>
<evidence type="ECO:0000259" key="11">
    <source>
        <dbReference type="PROSITE" id="PS50929"/>
    </source>
</evidence>
<dbReference type="GO" id="GO:0005886">
    <property type="term" value="C:plasma membrane"/>
    <property type="evidence" value="ECO:0007669"/>
    <property type="project" value="UniProtKB-SubCell"/>
</dbReference>
<evidence type="ECO:0000256" key="4">
    <source>
        <dbReference type="ARBA" id="ARBA00022692"/>
    </source>
</evidence>
<dbReference type="InterPro" id="IPR039421">
    <property type="entry name" value="Type_1_exporter"/>
</dbReference>
<comment type="similarity">
    <text evidence="2">Belongs to the ABC transporter superfamily.</text>
</comment>
<dbReference type="InterPro" id="IPR011527">
    <property type="entry name" value="ABC1_TM_dom"/>
</dbReference>
<evidence type="ECO:0000256" key="2">
    <source>
        <dbReference type="ARBA" id="ARBA00005417"/>
    </source>
</evidence>
<evidence type="ECO:0000256" key="3">
    <source>
        <dbReference type="ARBA" id="ARBA00022448"/>
    </source>
</evidence>
<evidence type="ECO:0000256" key="7">
    <source>
        <dbReference type="ARBA" id="ARBA00022989"/>
    </source>
</evidence>
<evidence type="ECO:0000259" key="10">
    <source>
        <dbReference type="PROSITE" id="PS50893"/>
    </source>
</evidence>
<dbReference type="Gene3D" id="1.20.1560.10">
    <property type="entry name" value="ABC transporter type 1, transmembrane domain"/>
    <property type="match status" value="1"/>
</dbReference>
<keyword evidence="6" id="KW-0067">ATP-binding</keyword>
<dbReference type="FunFam" id="3.40.50.300:FF:000287">
    <property type="entry name" value="Multidrug ABC transporter ATP-binding protein"/>
    <property type="match status" value="1"/>
</dbReference>
<gene>
    <name evidence="12" type="primary">mldB1_1</name>
    <name evidence="12" type="ORF">NCTC10194_00171</name>
</gene>
<keyword evidence="13" id="KW-1185">Reference proteome</keyword>
<keyword evidence="7 9" id="KW-1133">Transmembrane helix</keyword>
<keyword evidence="8 9" id="KW-0472">Membrane</keyword>
<dbReference type="SUPFAM" id="SSF52540">
    <property type="entry name" value="P-loop containing nucleoside triphosphate hydrolases"/>
    <property type="match status" value="1"/>
</dbReference>
<sequence>MDNLETREISKELNKPEVAKNNFQIFKTLCKYLFSEKKKFIGGVVFSLLNSIFYIVGSFLIGYIVKNFFEPAIHGQPFNKVGFAIHVVLLTASFLIYGLFRYLENYLYTQVSFNAGARLRNEIIEKLHKLPIGFYDKNKAGDLISTLIVDVNNVANSLFQMLSQVGTAVFSILISVIVMFLISSSLSLIIIPVTLILFGLIALLMKKSQPYFIKVQNSFGELNAFVEEMLSNTQVTKAFNQQEFVYQNLQKITKKIRNEAYGGDVIAKSFETWYGLVSNLAILMICFIAALFYVQNWPILGIDFFGAENGKANASLIVMFISLCWNYIGPFQSLLNSSFSLQVGIASSARLFKLLDIKLPDKSNETIELTKTLDGNISFKNVYFKYLPESRDYQLKNATFQVKKGQTVAIVGPTGAGKTTIISLLSKYYDYQLGNIKIDGMELKNIKTSDLRDNLTIVLQDSFLFNQTILENLKLANPKATEEEIINAAKLTEAHHFIMSTANGYHTMIENNGANISQGQKQLLALTRAILQNKAILILDEATSNIDSNTEKIVQKAMLHLMKDKTSFVIAHRLSTIQKADLIIVVDNGYIIEQGTHQELLDKQGFYYDLFTSQF</sequence>
<dbReference type="AlphaFoldDB" id="A0A449AUI1"/>
<name>A0A449AUI1_9BACT</name>
<dbReference type="GO" id="GO:0015421">
    <property type="term" value="F:ABC-type oligopeptide transporter activity"/>
    <property type="evidence" value="ECO:0007669"/>
    <property type="project" value="TreeGrafter"/>
</dbReference>
<evidence type="ECO:0000256" key="5">
    <source>
        <dbReference type="ARBA" id="ARBA00022741"/>
    </source>
</evidence>
<keyword evidence="5" id="KW-0547">Nucleotide-binding</keyword>
<evidence type="ECO:0000256" key="8">
    <source>
        <dbReference type="ARBA" id="ARBA00023136"/>
    </source>
</evidence>
<feature type="transmembrane region" description="Helical" evidence="9">
    <location>
        <begin position="40"/>
        <end position="61"/>
    </location>
</feature>
<accession>A0A449AUI1</accession>
<feature type="domain" description="ABC transporter" evidence="10">
    <location>
        <begin position="377"/>
        <end position="613"/>
    </location>
</feature>
<dbReference type="InterPro" id="IPR036640">
    <property type="entry name" value="ABC1_TM_sf"/>
</dbReference>
<dbReference type="InterPro" id="IPR027417">
    <property type="entry name" value="P-loop_NTPase"/>
</dbReference>
<dbReference type="PANTHER" id="PTHR43394">
    <property type="entry name" value="ATP-DEPENDENT PERMEASE MDL1, MITOCHONDRIAL"/>
    <property type="match status" value="1"/>
</dbReference>
<evidence type="ECO:0000256" key="9">
    <source>
        <dbReference type="SAM" id="Phobius"/>
    </source>
</evidence>
<dbReference type="Pfam" id="PF00005">
    <property type="entry name" value="ABC_tran"/>
    <property type="match status" value="1"/>
</dbReference>
<dbReference type="SUPFAM" id="SSF90123">
    <property type="entry name" value="ABC transporter transmembrane region"/>
    <property type="match status" value="1"/>
</dbReference>
<dbReference type="PROSITE" id="PS50893">
    <property type="entry name" value="ABC_TRANSPORTER_2"/>
    <property type="match status" value="1"/>
</dbReference>
<organism evidence="12 13">
    <name type="scientific">Mycoplasmopsis glycophila</name>
    <dbReference type="NCBI Taxonomy" id="171285"/>
    <lineage>
        <taxon>Bacteria</taxon>
        <taxon>Bacillati</taxon>
        <taxon>Mycoplasmatota</taxon>
        <taxon>Mycoplasmoidales</taxon>
        <taxon>Metamycoplasmataceae</taxon>
        <taxon>Mycoplasmopsis</taxon>
    </lineage>
</organism>
<evidence type="ECO:0000313" key="13">
    <source>
        <dbReference type="Proteomes" id="UP000290815"/>
    </source>
</evidence>
<dbReference type="PROSITE" id="PS50929">
    <property type="entry name" value="ABC_TM1F"/>
    <property type="match status" value="1"/>
</dbReference>
<dbReference type="RefSeq" id="WP_044888878.1">
    <property type="nucleotide sequence ID" value="NZ_LR215024.1"/>
</dbReference>
<feature type="transmembrane region" description="Helical" evidence="9">
    <location>
        <begin position="273"/>
        <end position="294"/>
    </location>
</feature>
<keyword evidence="12" id="KW-0378">Hydrolase</keyword>
<reference evidence="12 13" key="1">
    <citation type="submission" date="2019-01" db="EMBL/GenBank/DDBJ databases">
        <authorList>
            <consortium name="Pathogen Informatics"/>
        </authorList>
    </citation>
    <scope>NUCLEOTIDE SEQUENCE [LARGE SCALE GENOMIC DNA]</scope>
    <source>
        <strain evidence="12 13">NCTC10194</strain>
    </source>
</reference>
<dbReference type="Pfam" id="PF00664">
    <property type="entry name" value="ABC_membrane"/>
    <property type="match status" value="1"/>
</dbReference>
<evidence type="ECO:0000313" key="12">
    <source>
        <dbReference type="EMBL" id="VEU70171.1"/>
    </source>
</evidence>
<protein>
    <submittedName>
        <fullName evidence="12">ABC-type multidrug/protein/lipid transport system ATPase component</fullName>
        <ecNumber evidence="12">3.6.3.-</ecNumber>
    </submittedName>
</protein>
<keyword evidence="3" id="KW-0813">Transport</keyword>
<dbReference type="EC" id="3.6.3.-" evidence="12"/>
<dbReference type="PANTHER" id="PTHR43394:SF1">
    <property type="entry name" value="ATP-BINDING CASSETTE SUB-FAMILY B MEMBER 10, MITOCHONDRIAL"/>
    <property type="match status" value="1"/>
</dbReference>
<feature type="domain" description="ABC transmembrane type-1" evidence="11">
    <location>
        <begin position="41"/>
        <end position="337"/>
    </location>
</feature>
<feature type="transmembrane region" description="Helical" evidence="9">
    <location>
        <begin position="188"/>
        <end position="205"/>
    </location>
</feature>
<dbReference type="EMBL" id="LR215024">
    <property type="protein sequence ID" value="VEU70171.1"/>
    <property type="molecule type" value="Genomic_DNA"/>
</dbReference>
<dbReference type="SMART" id="SM00382">
    <property type="entry name" value="AAA"/>
    <property type="match status" value="1"/>
</dbReference>
<feature type="transmembrane region" description="Helical" evidence="9">
    <location>
        <begin position="81"/>
        <end position="100"/>
    </location>
</feature>
<proteinExistence type="inferred from homology"/>
<keyword evidence="4 9" id="KW-0812">Transmembrane</keyword>
<feature type="transmembrane region" description="Helical" evidence="9">
    <location>
        <begin position="165"/>
        <end position="182"/>
    </location>
</feature>
<dbReference type="InterPro" id="IPR003439">
    <property type="entry name" value="ABC_transporter-like_ATP-bd"/>
</dbReference>
<dbReference type="Gene3D" id="3.40.50.300">
    <property type="entry name" value="P-loop containing nucleotide triphosphate hydrolases"/>
    <property type="match status" value="1"/>
</dbReference>
<dbReference type="Proteomes" id="UP000290815">
    <property type="component" value="Chromosome"/>
</dbReference>
<dbReference type="InterPro" id="IPR003593">
    <property type="entry name" value="AAA+_ATPase"/>
</dbReference>
<dbReference type="GO" id="GO:0016887">
    <property type="term" value="F:ATP hydrolysis activity"/>
    <property type="evidence" value="ECO:0007669"/>
    <property type="project" value="InterPro"/>
</dbReference>
<dbReference type="KEGG" id="mgly:NCTC10194_00171"/>
<dbReference type="CDD" id="cd03254">
    <property type="entry name" value="ABCC_Glucan_exporter_like"/>
    <property type="match status" value="1"/>
</dbReference>
<dbReference type="GO" id="GO:0005524">
    <property type="term" value="F:ATP binding"/>
    <property type="evidence" value="ECO:0007669"/>
    <property type="project" value="UniProtKB-KW"/>
</dbReference>
<comment type="subcellular location">
    <subcellularLocation>
        <location evidence="1">Cell membrane</location>
        <topology evidence="1">Multi-pass membrane protein</topology>
    </subcellularLocation>
</comment>
<dbReference type="CDD" id="cd18547">
    <property type="entry name" value="ABC_6TM_Tm288_like"/>
    <property type="match status" value="1"/>
</dbReference>